<organism evidence="2">
    <name type="scientific">bioreactor metagenome</name>
    <dbReference type="NCBI Taxonomy" id="1076179"/>
    <lineage>
        <taxon>unclassified sequences</taxon>
        <taxon>metagenomes</taxon>
        <taxon>ecological metagenomes</taxon>
    </lineage>
</organism>
<evidence type="ECO:0000313" key="2">
    <source>
        <dbReference type="EMBL" id="MPN27932.1"/>
    </source>
</evidence>
<reference evidence="2" key="1">
    <citation type="submission" date="2019-08" db="EMBL/GenBank/DDBJ databases">
        <authorList>
            <person name="Kucharzyk K."/>
            <person name="Murdoch R.W."/>
            <person name="Higgins S."/>
            <person name="Loffler F."/>
        </authorList>
    </citation>
    <scope>NUCLEOTIDE SEQUENCE</scope>
</reference>
<dbReference type="AlphaFoldDB" id="A0A645GPS6"/>
<evidence type="ECO:0000256" key="1">
    <source>
        <dbReference type="SAM" id="MobiDB-lite"/>
    </source>
</evidence>
<dbReference type="PROSITE" id="PS51257">
    <property type="entry name" value="PROKAR_LIPOPROTEIN"/>
    <property type="match status" value="1"/>
</dbReference>
<protein>
    <submittedName>
        <fullName evidence="2">Uncharacterized protein</fullName>
    </submittedName>
</protein>
<accession>A0A645GPS6</accession>
<proteinExistence type="predicted"/>
<name>A0A645GPS6_9ZZZZ</name>
<feature type="region of interest" description="Disordered" evidence="1">
    <location>
        <begin position="163"/>
        <end position="193"/>
    </location>
</feature>
<comment type="caution">
    <text evidence="2">The sequence shown here is derived from an EMBL/GenBank/DDBJ whole genome shotgun (WGS) entry which is preliminary data.</text>
</comment>
<gene>
    <name evidence="2" type="ORF">SDC9_175366</name>
</gene>
<feature type="compositionally biased region" description="Basic and acidic residues" evidence="1">
    <location>
        <begin position="163"/>
        <end position="173"/>
    </location>
</feature>
<sequence length="193" mass="21522">MKSHTIISMLFVLALAGCAGFLPPKHQAVLESVVPCCQSFSDLQYRSLASGGKIRELVGPDTPAFLFPQGKSFFLAVRLQKGTSSVLIVRTYPQNMLYNRNGHVFVPRITLLSRRYEVISSISPEFVVQGPRFGIGESAWRVDLQIPSEAAFVVIHTSDEERRKDMRMRDRDQAGGYLYTQTGPAGEVEVELQ</sequence>
<dbReference type="EMBL" id="VSSQ01077987">
    <property type="protein sequence ID" value="MPN27932.1"/>
    <property type="molecule type" value="Genomic_DNA"/>
</dbReference>